<proteinExistence type="predicted"/>
<evidence type="ECO:0000313" key="4">
    <source>
        <dbReference type="Proteomes" id="UP000007819"/>
    </source>
</evidence>
<dbReference type="RefSeq" id="XP_003247690.1">
    <property type="nucleotide sequence ID" value="XM_003247642.3"/>
</dbReference>
<reference evidence="4" key="1">
    <citation type="submission" date="2010-06" db="EMBL/GenBank/DDBJ databases">
        <authorList>
            <person name="Jiang H."/>
            <person name="Abraham K."/>
            <person name="Ali S."/>
            <person name="Alsbrooks S.L."/>
            <person name="Anim B.N."/>
            <person name="Anosike U.S."/>
            <person name="Attaway T."/>
            <person name="Bandaranaike D.P."/>
            <person name="Battles P.K."/>
            <person name="Bell S.N."/>
            <person name="Bell A.V."/>
            <person name="Beltran B."/>
            <person name="Bickham C."/>
            <person name="Bustamante Y."/>
            <person name="Caleb T."/>
            <person name="Canada A."/>
            <person name="Cardenas V."/>
            <person name="Carter K."/>
            <person name="Chacko J."/>
            <person name="Chandrabose M.N."/>
            <person name="Chavez D."/>
            <person name="Chavez A."/>
            <person name="Chen L."/>
            <person name="Chu H.-S."/>
            <person name="Claassen K.J."/>
            <person name="Cockrell R."/>
            <person name="Collins M."/>
            <person name="Cooper J.A."/>
            <person name="Cree A."/>
            <person name="Curry S.M."/>
            <person name="Da Y."/>
            <person name="Dao M.D."/>
            <person name="Das B."/>
            <person name="Davila M.-L."/>
            <person name="Davy-Carroll L."/>
            <person name="Denson S."/>
            <person name="Dinh H."/>
            <person name="Ebong V.E."/>
            <person name="Edwards J.R."/>
            <person name="Egan A."/>
            <person name="El-Daye J."/>
            <person name="Escobedo L."/>
            <person name="Fernandez S."/>
            <person name="Fernando P.R."/>
            <person name="Flagg N."/>
            <person name="Forbes L.D."/>
            <person name="Fowler R.G."/>
            <person name="Fu Q."/>
            <person name="Gabisi R.A."/>
            <person name="Ganer J."/>
            <person name="Garbino Pronczuk A."/>
            <person name="Garcia R.M."/>
            <person name="Garner T."/>
            <person name="Garrett T.E."/>
            <person name="Gonzalez D.A."/>
            <person name="Hamid H."/>
            <person name="Hawkins E.S."/>
            <person name="Hirani K."/>
            <person name="Hogues M.E."/>
            <person name="Hollins B."/>
            <person name="Hsiao C.-H."/>
            <person name="Jabil R."/>
            <person name="James M.L."/>
            <person name="Jhangiani S.N."/>
            <person name="Johnson B."/>
            <person name="Johnson Q."/>
            <person name="Joshi V."/>
            <person name="Kalu J.B."/>
            <person name="Kam C."/>
            <person name="Kashfia A."/>
            <person name="Keebler J."/>
            <person name="Kisamo H."/>
            <person name="Kovar C.L."/>
            <person name="Lago L.A."/>
            <person name="Lai C.-Y."/>
            <person name="Laidlaw J."/>
            <person name="Lara F."/>
            <person name="Le T.-K."/>
            <person name="Lee S.L."/>
            <person name="Legall F.H."/>
            <person name="Lemon S.J."/>
            <person name="Lewis L.R."/>
            <person name="Li B."/>
            <person name="Liu Y."/>
            <person name="Liu Y.-S."/>
            <person name="Lopez J."/>
            <person name="Lozado R.J."/>
            <person name="Lu J."/>
            <person name="Madu R.C."/>
            <person name="Maheshwari M."/>
            <person name="Maheshwari R."/>
            <person name="Malloy K."/>
            <person name="Martinez E."/>
            <person name="Mathew T."/>
            <person name="Mercado I.C."/>
            <person name="Mercado C."/>
            <person name="Meyer B."/>
            <person name="Montgomery K."/>
            <person name="Morgan M.B."/>
            <person name="Munidasa M."/>
            <person name="Nazareth L.V."/>
            <person name="Nelson J."/>
            <person name="Ng B.M."/>
            <person name="Nguyen N.B."/>
            <person name="Nguyen P.Q."/>
            <person name="Nguyen T."/>
            <person name="Obregon M."/>
            <person name="Okwuonu G.O."/>
            <person name="Onwere C.G."/>
            <person name="Orozco G."/>
            <person name="Parra A."/>
            <person name="Patel S."/>
            <person name="Patil S."/>
            <person name="Perez A."/>
            <person name="Perez Y."/>
            <person name="Pham C."/>
            <person name="Primus E.L."/>
            <person name="Pu L.-L."/>
            <person name="Puazo M."/>
            <person name="Qin X."/>
            <person name="Quiroz J.B."/>
            <person name="Reese J."/>
            <person name="Richards S."/>
            <person name="Rives C.M."/>
            <person name="Robberts R."/>
            <person name="Ruiz S.J."/>
            <person name="Ruiz M.J."/>
            <person name="Santibanez J."/>
            <person name="Schneider B.W."/>
            <person name="Sisson I."/>
            <person name="Smith M."/>
            <person name="Sodergren E."/>
            <person name="Song X.-Z."/>
            <person name="Song B.B."/>
            <person name="Summersgill H."/>
            <person name="Thelus R."/>
            <person name="Thornton R.D."/>
            <person name="Trejos Z.Y."/>
            <person name="Usmani K."/>
            <person name="Vattathil S."/>
            <person name="Villasana D."/>
            <person name="Walker D.L."/>
            <person name="Wang S."/>
            <person name="Wang K."/>
            <person name="White C.S."/>
            <person name="Williams A.C."/>
            <person name="Williamson J."/>
            <person name="Wilson K."/>
            <person name="Woghiren I.O."/>
            <person name="Woodworth J.R."/>
            <person name="Worley K.C."/>
            <person name="Wright R.A."/>
            <person name="Wu W."/>
            <person name="Young L."/>
            <person name="Zhang L."/>
            <person name="Zhang J."/>
            <person name="Zhu Y."/>
            <person name="Muzny D.M."/>
            <person name="Weinstock G."/>
            <person name="Gibbs R.A."/>
        </authorList>
    </citation>
    <scope>NUCLEOTIDE SEQUENCE [LARGE SCALE GENOMIC DNA]</scope>
    <source>
        <strain evidence="4">LSR1</strain>
    </source>
</reference>
<dbReference type="GeneID" id="100573548"/>
<organism evidence="3 4">
    <name type="scientific">Acyrthosiphon pisum</name>
    <name type="common">Pea aphid</name>
    <dbReference type="NCBI Taxonomy" id="7029"/>
    <lineage>
        <taxon>Eukaryota</taxon>
        <taxon>Metazoa</taxon>
        <taxon>Ecdysozoa</taxon>
        <taxon>Arthropoda</taxon>
        <taxon>Hexapoda</taxon>
        <taxon>Insecta</taxon>
        <taxon>Pterygota</taxon>
        <taxon>Neoptera</taxon>
        <taxon>Paraneoptera</taxon>
        <taxon>Hemiptera</taxon>
        <taxon>Sternorrhyncha</taxon>
        <taxon>Aphidomorpha</taxon>
        <taxon>Aphidoidea</taxon>
        <taxon>Aphididae</taxon>
        <taxon>Macrosiphini</taxon>
        <taxon>Acyrthosiphon</taxon>
    </lineage>
</organism>
<dbReference type="AlphaFoldDB" id="A0A8R2AI32"/>
<dbReference type="Gene3D" id="1.10.150.50">
    <property type="entry name" value="Transcription Factor, Ets-1"/>
    <property type="match status" value="1"/>
</dbReference>
<dbReference type="KEGG" id="api:100573548"/>
<dbReference type="Proteomes" id="UP000007819">
    <property type="component" value="Chromosome A1"/>
</dbReference>
<dbReference type="PANTHER" id="PTHR12515">
    <property type="entry name" value="STERILE ALPHA MOTIF DOMAIN CONTAINING PROTEIN 4-RELATED"/>
    <property type="match status" value="1"/>
</dbReference>
<dbReference type="PANTHER" id="PTHR12515:SF5">
    <property type="entry name" value="PROTEIN SMAUG"/>
    <property type="match status" value="1"/>
</dbReference>
<accession>A0A8R2AI32</accession>
<dbReference type="GO" id="GO:0000289">
    <property type="term" value="P:nuclear-transcribed mRNA poly(A) tail shortening"/>
    <property type="evidence" value="ECO:0007669"/>
    <property type="project" value="TreeGrafter"/>
</dbReference>
<dbReference type="EnsemblMetazoa" id="XM_003247642.4">
    <property type="protein sequence ID" value="XP_003247690.1"/>
    <property type="gene ID" value="LOC100573548"/>
</dbReference>
<sequence>MDEMKQLAMTLMQYRSFKERQEYLSKSLDHLAFDYPDIYAVLYREIKRRELESNDPNRIAKWLSNPAQNPYVKLHESLMMVKNSNIMAKEEFMYNLRGMLNQTIKNGTNIEAAVKICHLIRKSSNLKIFNEKLKQLIGQVNQLSNTQRHYIPKETKPENIWRNNFRPPQIDSFQRFNFKSDQQQHTPVWKNMLQSTNSEAARGQPHFSIDCYGYDHLEMIASVSSATTVRNSQTPITLTIVDQGMDGAVAKWLHYLKLHKYQWFFNSLNYLEIVLIDEDNIDGFIAKADRNFITKGAQKKICISSKTLRDRPQKLNDLLLKLDLEVTPNELCELVSYMRDILHYPIPNKNCVVGDQLQQDIVLVMEKLLNQLLEKLGLVHSLVAQSLLGMSINKYLECTLLIIGNQMFVKHQIDKTMMFADTLKYKVHRIPRNFN</sequence>
<evidence type="ECO:0000256" key="2">
    <source>
        <dbReference type="ARBA" id="ARBA00022490"/>
    </source>
</evidence>
<dbReference type="InterPro" id="IPR013761">
    <property type="entry name" value="SAM/pointed_sf"/>
</dbReference>
<reference evidence="3" key="2">
    <citation type="submission" date="2022-06" db="UniProtKB">
        <authorList>
            <consortium name="EnsemblMetazoa"/>
        </authorList>
    </citation>
    <scope>IDENTIFICATION</scope>
</reference>
<evidence type="ECO:0000313" key="3">
    <source>
        <dbReference type="EnsemblMetazoa" id="XP_003247690.1"/>
    </source>
</evidence>
<dbReference type="InterPro" id="IPR050897">
    <property type="entry name" value="SMAUG/VTS1_RNA-bind"/>
</dbReference>
<dbReference type="GO" id="GO:0003729">
    <property type="term" value="F:mRNA binding"/>
    <property type="evidence" value="ECO:0007669"/>
    <property type="project" value="TreeGrafter"/>
</dbReference>
<comment type="subcellular location">
    <subcellularLocation>
        <location evidence="1">Cytoplasm</location>
    </subcellularLocation>
</comment>
<evidence type="ECO:0000256" key="1">
    <source>
        <dbReference type="ARBA" id="ARBA00004496"/>
    </source>
</evidence>
<name>A0A8R2AI32_ACYPI</name>
<dbReference type="GO" id="GO:0000932">
    <property type="term" value="C:P-body"/>
    <property type="evidence" value="ECO:0007669"/>
    <property type="project" value="TreeGrafter"/>
</dbReference>
<protein>
    <submittedName>
        <fullName evidence="3">Uncharacterized protein</fullName>
    </submittedName>
</protein>
<keyword evidence="2" id="KW-0963">Cytoplasm</keyword>
<keyword evidence="4" id="KW-1185">Reference proteome</keyword>
<dbReference type="OrthoDB" id="2155283at2759"/>